<protein>
    <submittedName>
        <fullName evidence="1">Uncharacterized protein</fullName>
    </submittedName>
</protein>
<accession>A0A8S5T836</accession>
<name>A0A8S5T836_9CAUD</name>
<proteinExistence type="predicted"/>
<reference evidence="1" key="1">
    <citation type="journal article" date="2021" name="Proc. Natl. Acad. Sci. U.S.A.">
        <title>A Catalog of Tens of Thousands of Viruses from Human Metagenomes Reveals Hidden Associations with Chronic Diseases.</title>
        <authorList>
            <person name="Tisza M.J."/>
            <person name="Buck C.B."/>
        </authorList>
    </citation>
    <scope>NUCLEOTIDE SEQUENCE</scope>
    <source>
        <strain evidence="1">CtU557</strain>
    </source>
</reference>
<evidence type="ECO:0000313" key="1">
    <source>
        <dbReference type="EMBL" id="DAF59509.1"/>
    </source>
</evidence>
<sequence>MSKRELTITITEDCRFSVADDIVRVQMRNIAIRKGERNEHNIL</sequence>
<organism evidence="1">
    <name type="scientific">Podoviridae sp. ctU557</name>
    <dbReference type="NCBI Taxonomy" id="2827736"/>
    <lineage>
        <taxon>Viruses</taxon>
        <taxon>Duplodnaviria</taxon>
        <taxon>Heunggongvirae</taxon>
        <taxon>Uroviricota</taxon>
        <taxon>Caudoviricetes</taxon>
    </lineage>
</organism>
<dbReference type="EMBL" id="BK032771">
    <property type="protein sequence ID" value="DAF59509.1"/>
    <property type="molecule type" value="Genomic_DNA"/>
</dbReference>